<comment type="similarity">
    <text evidence="2 3">Belongs to the peptidase M14 family.</text>
</comment>
<proteinExistence type="inferred from homology"/>
<evidence type="ECO:0000256" key="1">
    <source>
        <dbReference type="ARBA" id="ARBA00001947"/>
    </source>
</evidence>
<dbReference type="PROSITE" id="PS52035">
    <property type="entry name" value="PEPTIDASE_M14"/>
    <property type="match status" value="1"/>
</dbReference>
<evidence type="ECO:0000313" key="6">
    <source>
        <dbReference type="Proteomes" id="UP001159363"/>
    </source>
</evidence>
<gene>
    <name evidence="5" type="ORF">PR048_006522</name>
</gene>
<keyword evidence="6" id="KW-1185">Reference proteome</keyword>
<evidence type="ECO:0000259" key="4">
    <source>
        <dbReference type="PROSITE" id="PS52035"/>
    </source>
</evidence>
<evidence type="ECO:0000313" key="5">
    <source>
        <dbReference type="EMBL" id="KAJ8893921.1"/>
    </source>
</evidence>
<organism evidence="5 6">
    <name type="scientific">Dryococelus australis</name>
    <dbReference type="NCBI Taxonomy" id="614101"/>
    <lineage>
        <taxon>Eukaryota</taxon>
        <taxon>Metazoa</taxon>
        <taxon>Ecdysozoa</taxon>
        <taxon>Arthropoda</taxon>
        <taxon>Hexapoda</taxon>
        <taxon>Insecta</taxon>
        <taxon>Pterygota</taxon>
        <taxon>Neoptera</taxon>
        <taxon>Polyneoptera</taxon>
        <taxon>Phasmatodea</taxon>
        <taxon>Verophasmatodea</taxon>
        <taxon>Anareolatae</taxon>
        <taxon>Phasmatidae</taxon>
        <taxon>Eurycanthinae</taxon>
        <taxon>Dryococelus</taxon>
    </lineage>
</organism>
<dbReference type="Pfam" id="PF00246">
    <property type="entry name" value="Peptidase_M14"/>
    <property type="match status" value="1"/>
</dbReference>
<dbReference type="PANTHER" id="PTHR11705">
    <property type="entry name" value="PROTEASE FAMILY M14 CARBOXYPEPTIDASE A,B"/>
    <property type="match status" value="1"/>
</dbReference>
<dbReference type="SUPFAM" id="SSF53187">
    <property type="entry name" value="Zn-dependent exopeptidases"/>
    <property type="match status" value="1"/>
</dbReference>
<accession>A0ABQ9IB92</accession>
<sequence>MKFVGTIPPHPLCGSEDWAKGVAGIKYAYTIELPDKGHHGFMLPASRIIPTGKETFAAIKTIAKAIVCKS</sequence>
<dbReference type="Gene3D" id="3.40.630.10">
    <property type="entry name" value="Zn peptidases"/>
    <property type="match status" value="1"/>
</dbReference>
<protein>
    <recommendedName>
        <fullName evidence="4">Peptidase M14 domain-containing protein</fullName>
    </recommendedName>
</protein>
<feature type="active site" description="Proton donor/acceptor" evidence="3">
    <location>
        <position position="32"/>
    </location>
</feature>
<comment type="caution">
    <text evidence="5">The sequence shown here is derived from an EMBL/GenBank/DDBJ whole genome shotgun (WGS) entry which is preliminary data.</text>
</comment>
<dbReference type="EMBL" id="JARBHB010000002">
    <property type="protein sequence ID" value="KAJ8893921.1"/>
    <property type="molecule type" value="Genomic_DNA"/>
</dbReference>
<dbReference type="InterPro" id="IPR000834">
    <property type="entry name" value="Peptidase_M14"/>
</dbReference>
<feature type="domain" description="Peptidase M14" evidence="4">
    <location>
        <begin position="1"/>
        <end position="66"/>
    </location>
</feature>
<comment type="cofactor">
    <cofactor evidence="1">
        <name>Zn(2+)</name>
        <dbReference type="ChEBI" id="CHEBI:29105"/>
    </cofactor>
</comment>
<reference evidence="5 6" key="1">
    <citation type="submission" date="2023-02" db="EMBL/GenBank/DDBJ databases">
        <title>LHISI_Scaffold_Assembly.</title>
        <authorList>
            <person name="Stuart O.P."/>
            <person name="Cleave R."/>
            <person name="Magrath M.J.L."/>
            <person name="Mikheyev A.S."/>
        </authorList>
    </citation>
    <scope>NUCLEOTIDE SEQUENCE [LARGE SCALE GENOMIC DNA]</scope>
    <source>
        <strain evidence="5">Daus_M_001</strain>
        <tissue evidence="5">Leg muscle</tissue>
    </source>
</reference>
<evidence type="ECO:0000256" key="2">
    <source>
        <dbReference type="ARBA" id="ARBA00005988"/>
    </source>
</evidence>
<dbReference type="PANTHER" id="PTHR11705:SF91">
    <property type="entry name" value="FI01817P-RELATED"/>
    <property type="match status" value="1"/>
</dbReference>
<name>A0ABQ9IB92_9NEOP</name>
<dbReference type="Proteomes" id="UP001159363">
    <property type="component" value="Chromosome 2"/>
</dbReference>
<evidence type="ECO:0000256" key="3">
    <source>
        <dbReference type="PROSITE-ProRule" id="PRU01379"/>
    </source>
</evidence>